<dbReference type="OrthoDB" id="409136at2759"/>
<dbReference type="SUPFAM" id="SSF50494">
    <property type="entry name" value="Trypsin-like serine proteases"/>
    <property type="match status" value="1"/>
</dbReference>
<proteinExistence type="predicted"/>
<evidence type="ECO:0000313" key="1">
    <source>
        <dbReference type="EMBL" id="EKJ75832.1"/>
    </source>
</evidence>
<dbReference type="HOGENOM" id="CLU_309497_0_0_1"/>
<organism evidence="1 2">
    <name type="scientific">Fusarium pseudograminearum (strain CS3096)</name>
    <name type="common">Wheat and barley crown-rot fungus</name>
    <dbReference type="NCBI Taxonomy" id="1028729"/>
    <lineage>
        <taxon>Eukaryota</taxon>
        <taxon>Fungi</taxon>
        <taxon>Dikarya</taxon>
        <taxon>Ascomycota</taxon>
        <taxon>Pezizomycotina</taxon>
        <taxon>Sordariomycetes</taxon>
        <taxon>Hypocreomycetidae</taxon>
        <taxon>Hypocreales</taxon>
        <taxon>Nectriaceae</taxon>
        <taxon>Fusarium</taxon>
    </lineage>
</organism>
<dbReference type="GeneID" id="20362630"/>
<accession>K3VLQ1</accession>
<dbReference type="Proteomes" id="UP000007978">
    <property type="component" value="Chromosome 3"/>
</dbReference>
<dbReference type="EMBL" id="AFNW01000081">
    <property type="protein sequence ID" value="EKJ75832.1"/>
    <property type="molecule type" value="Genomic_DNA"/>
</dbReference>
<dbReference type="AlphaFoldDB" id="K3VLQ1"/>
<comment type="caution">
    <text evidence="1">The sequence shown here is derived from an EMBL/GenBank/DDBJ whole genome shotgun (WGS) entry which is preliminary data.</text>
</comment>
<dbReference type="KEGG" id="fpu:FPSE_04012"/>
<reference evidence="1 2" key="1">
    <citation type="journal article" date="2012" name="PLoS Pathog.">
        <title>Comparative pathogenomics reveals horizontally acquired novel virulence genes in fungi infecting cereal hosts.</title>
        <authorList>
            <person name="Gardiner D.M."/>
            <person name="McDonald M.C."/>
            <person name="Covarelli L."/>
            <person name="Solomon P.S."/>
            <person name="Rusu A.G."/>
            <person name="Marshall M."/>
            <person name="Kazan K."/>
            <person name="Chakraborty S."/>
            <person name="McDonald B.A."/>
            <person name="Manners J.M."/>
        </authorList>
    </citation>
    <scope>NUCLEOTIDE SEQUENCE [LARGE SCALE GENOMIC DNA]</scope>
    <source>
        <strain evidence="1 2">CS3096</strain>
    </source>
</reference>
<dbReference type="RefSeq" id="XP_009255405.1">
    <property type="nucleotide sequence ID" value="XM_009257130.1"/>
</dbReference>
<dbReference type="InterPro" id="IPR009003">
    <property type="entry name" value="Peptidase_S1_PA"/>
</dbReference>
<sequence length="952" mass="108694">MSTRTERAGISTNFQRLGNCIPYLCPTPENYYGQQTIQAFKLDYDRASKSISLQHNEQMKDGIGVEFSKNINLSPRSKAIEVTGWYFCHKDLVNFDWGNLKPGMEIEGQLGLEKKGKFQWIREKEGHIGGINRLWVIRGYFIGPNETNAPPCITVLCAYEDVARFLVDFVHSRLHLHKGWGATMLPGVKVLKFASTPPNDDDLYNSDKSDDPMYFDEESLNATVERGMESNLIRIEVGSANEHSMPTMTSGDLSSWQQKLHRCGVPVEIVRGPEVIGKATIGGLITVGDEVYGLTVGHLFSSSTEHNEEAQQSLDTWQEWLVCGMDFDWALIRIPGLHEEDVKSWENVNLVQTVSGEFRPVLVALEEPSPYTHVIIATPGSTRCLRGVFIGPGAIVNIPESPTPYATWVCRMELPWLIQPGDSGSWVLDAGNGMLMGVLVAGCPELQEAYFIPAHEIFDDIRQHYPDRYPDMPVSLPNCHLLPRTSQIDLKRHIDEYGRIVKSCLNSPQGLEELDNHITKWVDQSETFVDVSSSLYNLRDERSEWKSALSVLKYSNLDKQQNDGFDNSMKHNLRTVFQQSPLRCYNFLNEIFVSGQDLQHIASMKRFWRCLMLGCVSYTSNDRDLSFDTASDYRSAIIRELRLMNITSRDHSGFQSPWEKDSIAKSHWKYSFRHTDSFADHVSEHAIFPWAEHASKHIFPNPSLNKGDWKYLSRTDHLFRIIYSHRTGLPPWDRLTATEVLHTLRGDLQDLNTLLKRGVEISLPETKMPDSQFVSQRLRSDGDIMLFAVKLTEKNNRFLVVLPPPSVGPSKSIQPWPSARDYPAYARSNRHIAFSAWRLPFMLTDKSTPEEECLELLLSTQLNIDIGALKQRWKLDLRDEHSRFYLKEYNKYVDVVIYEGHVEDQSFVSPKMIHGPTGWMMQMMDEASARKHLSPPFSAILYPPIPDEQNIN</sequence>
<protein>
    <submittedName>
        <fullName evidence="1">Uncharacterized protein</fullName>
    </submittedName>
</protein>
<gene>
    <name evidence="1" type="ORF">FPSE_04012</name>
</gene>
<name>K3VLQ1_FUSPC</name>
<evidence type="ECO:0000313" key="2">
    <source>
        <dbReference type="Proteomes" id="UP000007978"/>
    </source>
</evidence>
<keyword evidence="2" id="KW-1185">Reference proteome</keyword>